<dbReference type="InterPro" id="IPR050091">
    <property type="entry name" value="PKS_NRPS_Biosynth_Enz"/>
</dbReference>
<keyword evidence="7" id="KW-1185">Reference proteome</keyword>
<dbReference type="GO" id="GO:0006633">
    <property type="term" value="P:fatty acid biosynthetic process"/>
    <property type="evidence" value="ECO:0007669"/>
    <property type="project" value="TreeGrafter"/>
</dbReference>
<evidence type="ECO:0000313" key="6">
    <source>
        <dbReference type="EMBL" id="OON68166.1"/>
    </source>
</evidence>
<dbReference type="AlphaFoldDB" id="A0A1V3ZY52"/>
<keyword evidence="1" id="KW-0596">Phosphopantetheine</keyword>
<keyword evidence="3" id="KW-0808">Transferase</keyword>
<dbReference type="GO" id="GO:0008270">
    <property type="term" value="F:zinc ion binding"/>
    <property type="evidence" value="ECO:0007669"/>
    <property type="project" value="InterPro"/>
</dbReference>
<dbReference type="Proteomes" id="UP000190539">
    <property type="component" value="Unassembled WGS sequence"/>
</dbReference>
<evidence type="ECO:0000256" key="3">
    <source>
        <dbReference type="ARBA" id="ARBA00022679"/>
    </source>
</evidence>
<feature type="non-terminal residue" evidence="6">
    <location>
        <position position="379"/>
    </location>
</feature>
<gene>
    <name evidence="6" type="ORF">B1H18_34815</name>
</gene>
<dbReference type="PANTHER" id="PTHR43775:SF51">
    <property type="entry name" value="INACTIVE PHENOLPHTHIOCEROL SYNTHESIS POLYKETIDE SYNTHASE TYPE I PKS1-RELATED"/>
    <property type="match status" value="1"/>
</dbReference>
<dbReference type="Pfam" id="PF13602">
    <property type="entry name" value="ADH_zinc_N_2"/>
    <property type="match status" value="1"/>
</dbReference>
<dbReference type="SMART" id="SM00829">
    <property type="entry name" value="PKS_ER"/>
    <property type="match status" value="1"/>
</dbReference>
<dbReference type="FunFam" id="3.40.50.720:FF:000209">
    <property type="entry name" value="Polyketide synthase Pks12"/>
    <property type="match status" value="1"/>
</dbReference>
<evidence type="ECO:0000313" key="7">
    <source>
        <dbReference type="Proteomes" id="UP000190539"/>
    </source>
</evidence>
<dbReference type="InterPro" id="IPR002364">
    <property type="entry name" value="Quin_OxRdtase/zeta-crystal_CS"/>
</dbReference>
<dbReference type="FunFam" id="3.90.180.10:FF:000032">
    <property type="entry name" value="Probable polyketide synthase pks1"/>
    <property type="match status" value="1"/>
</dbReference>
<keyword evidence="2" id="KW-0597">Phosphoprotein</keyword>
<proteinExistence type="predicted"/>
<dbReference type="InterPro" id="IPR020843">
    <property type="entry name" value="ER"/>
</dbReference>
<dbReference type="InterPro" id="IPR036291">
    <property type="entry name" value="NAD(P)-bd_dom_sf"/>
</dbReference>
<name>A0A1V3ZY52_9ACTN</name>
<dbReference type="CDD" id="cd05195">
    <property type="entry name" value="enoyl_red"/>
    <property type="match status" value="1"/>
</dbReference>
<dbReference type="GO" id="GO:0016491">
    <property type="term" value="F:oxidoreductase activity"/>
    <property type="evidence" value="ECO:0007669"/>
    <property type="project" value="InterPro"/>
</dbReference>
<sequence length="379" mass="39908">MLPSALAVGEPQLALRAGAVLTPHLTRTTPPTPLVPPAAEPAWHLDTTGEGLIEHLSFVPSERATQPLSEGQVRVAVHAAGLNFRDVLVGLGMVPGQVGMGSEGAGVITEVGPGVHAIGVGDRVMGLFPEAFGPLAVADHRMLVRMPTGWSFTRAASVPVVFLTAYYGLHDLAGLRTGESVLVHSAAGGVGMAAVQLARHFGAEVFGTAGPSKQETLRTLGLDDAHIASSRTLEFEQRFMDATEGGGIDVVLDSMADEFVDASLRLTADGGRFMEMGKTDIRDATEVERIHPGVSYRAFDLFEVGAERIQQMLTEVLALFDEGVLEPLPTRTWDIRSAPEAYRHMSQALHVGKLVLTVRPDFGGGTVLVTGGTGALGGV</sequence>
<dbReference type="SUPFAM" id="SSF51735">
    <property type="entry name" value="NAD(P)-binding Rossmann-fold domains"/>
    <property type="match status" value="1"/>
</dbReference>
<comment type="caution">
    <text evidence="6">The sequence shown here is derived from an EMBL/GenBank/DDBJ whole genome shotgun (WGS) entry which is preliminary data.</text>
</comment>
<evidence type="ECO:0000256" key="2">
    <source>
        <dbReference type="ARBA" id="ARBA00022553"/>
    </source>
</evidence>
<accession>A0A1V3ZY52</accession>
<dbReference type="Pfam" id="PF08240">
    <property type="entry name" value="ADH_N"/>
    <property type="match status" value="1"/>
</dbReference>
<dbReference type="InterPro" id="IPR013154">
    <property type="entry name" value="ADH-like_N"/>
</dbReference>
<evidence type="ECO:0000256" key="1">
    <source>
        <dbReference type="ARBA" id="ARBA00022450"/>
    </source>
</evidence>
<keyword evidence="4" id="KW-0511">Multifunctional enzyme</keyword>
<dbReference type="InterPro" id="IPR011032">
    <property type="entry name" value="GroES-like_sf"/>
</dbReference>
<dbReference type="STRING" id="83656.B1H18_34815"/>
<organism evidence="6 7">
    <name type="scientific">Streptomyces tsukubensis</name>
    <dbReference type="NCBI Taxonomy" id="83656"/>
    <lineage>
        <taxon>Bacteria</taxon>
        <taxon>Bacillati</taxon>
        <taxon>Actinomycetota</taxon>
        <taxon>Actinomycetes</taxon>
        <taxon>Kitasatosporales</taxon>
        <taxon>Streptomycetaceae</taxon>
        <taxon>Streptomyces</taxon>
    </lineage>
</organism>
<dbReference type="PANTHER" id="PTHR43775">
    <property type="entry name" value="FATTY ACID SYNTHASE"/>
    <property type="match status" value="1"/>
</dbReference>
<dbReference type="GO" id="GO:0004312">
    <property type="term" value="F:fatty acid synthase activity"/>
    <property type="evidence" value="ECO:0007669"/>
    <property type="project" value="TreeGrafter"/>
</dbReference>
<dbReference type="EMBL" id="MVFC01000107">
    <property type="protein sequence ID" value="OON68166.1"/>
    <property type="molecule type" value="Genomic_DNA"/>
</dbReference>
<evidence type="ECO:0000256" key="4">
    <source>
        <dbReference type="ARBA" id="ARBA00023268"/>
    </source>
</evidence>
<dbReference type="PROSITE" id="PS01162">
    <property type="entry name" value="QOR_ZETA_CRYSTAL"/>
    <property type="match status" value="1"/>
</dbReference>
<feature type="domain" description="Enoyl reductase (ER)" evidence="5">
    <location>
        <begin position="51"/>
        <end position="356"/>
    </location>
</feature>
<evidence type="ECO:0000259" key="5">
    <source>
        <dbReference type="SMART" id="SM00829"/>
    </source>
</evidence>
<protein>
    <submittedName>
        <fullName evidence="6">Beta-ketoacyl synthase</fullName>
    </submittedName>
</protein>
<dbReference type="Gene3D" id="3.90.180.10">
    <property type="entry name" value="Medium-chain alcohol dehydrogenases, catalytic domain"/>
    <property type="match status" value="1"/>
</dbReference>
<dbReference type="SUPFAM" id="SSF50129">
    <property type="entry name" value="GroES-like"/>
    <property type="match status" value="1"/>
</dbReference>
<reference evidence="6 7" key="1">
    <citation type="submission" date="2017-02" db="EMBL/GenBank/DDBJ databases">
        <title>Draft Genome Sequence of Streptomyces tsukubaensis F601, a Producer of the immunosuppressant tacrolimus FK506.</title>
        <authorList>
            <person name="Zong G."/>
            <person name="Zhong C."/>
            <person name="Fu J."/>
            <person name="Qin R."/>
            <person name="Cao G."/>
        </authorList>
    </citation>
    <scope>NUCLEOTIDE SEQUENCE [LARGE SCALE GENOMIC DNA]</scope>
    <source>
        <strain evidence="6 7">F601</strain>
    </source>
</reference>